<dbReference type="Proteomes" id="UP001157946">
    <property type="component" value="Unassembled WGS sequence"/>
</dbReference>
<gene>
    <name evidence="6" type="ORF">SAMN06265361_102338</name>
</gene>
<dbReference type="AlphaFoldDB" id="A0AA45WLS7"/>
<feature type="binding site" evidence="5">
    <location>
        <position position="105"/>
    </location>
    <ligand>
        <name>a divalent metal cation</name>
        <dbReference type="ChEBI" id="CHEBI:60240"/>
        <label>1</label>
    </ligand>
</feature>
<evidence type="ECO:0000256" key="3">
    <source>
        <dbReference type="ARBA" id="ARBA00022723"/>
    </source>
</evidence>
<keyword evidence="3 4" id="KW-0479">Metal-binding</keyword>
<reference evidence="6" key="1">
    <citation type="submission" date="2017-05" db="EMBL/GenBank/DDBJ databases">
        <authorList>
            <person name="Varghese N."/>
            <person name="Submissions S."/>
        </authorList>
    </citation>
    <scope>NUCLEOTIDE SEQUENCE</scope>
    <source>
        <strain evidence="6">DSM 45262</strain>
    </source>
</reference>
<comment type="similarity">
    <text evidence="1 4">Belongs to the GTP cyclohydrolase I type 2/NIF3 family.</text>
</comment>
<evidence type="ECO:0000256" key="2">
    <source>
        <dbReference type="ARBA" id="ARBA00022112"/>
    </source>
</evidence>
<feature type="binding site" evidence="5">
    <location>
        <position position="66"/>
    </location>
    <ligand>
        <name>a divalent metal cation</name>
        <dbReference type="ChEBI" id="CHEBI:60240"/>
        <label>1</label>
    </ligand>
</feature>
<keyword evidence="7" id="KW-1185">Reference proteome</keyword>
<feature type="binding site" evidence="5">
    <location>
        <position position="334"/>
    </location>
    <ligand>
        <name>a divalent metal cation</name>
        <dbReference type="ChEBI" id="CHEBI:60240"/>
        <label>1</label>
    </ligand>
</feature>
<dbReference type="FunFam" id="3.40.1390.30:FF:000001">
    <property type="entry name" value="GTP cyclohydrolase 1 type 2"/>
    <property type="match status" value="1"/>
</dbReference>
<dbReference type="InterPro" id="IPR017221">
    <property type="entry name" value="DUF34/NIF3_bac"/>
</dbReference>
<evidence type="ECO:0000256" key="1">
    <source>
        <dbReference type="ARBA" id="ARBA00006964"/>
    </source>
</evidence>
<feature type="binding site" evidence="5">
    <location>
        <position position="67"/>
    </location>
    <ligand>
        <name>a divalent metal cation</name>
        <dbReference type="ChEBI" id="CHEBI:60240"/>
        <label>1</label>
    </ligand>
</feature>
<organism evidence="6 7">
    <name type="scientific">Laceyella tengchongensis</name>
    <dbReference type="NCBI Taxonomy" id="574699"/>
    <lineage>
        <taxon>Bacteria</taxon>
        <taxon>Bacillati</taxon>
        <taxon>Bacillota</taxon>
        <taxon>Bacilli</taxon>
        <taxon>Bacillales</taxon>
        <taxon>Thermoactinomycetaceae</taxon>
        <taxon>Laceyella</taxon>
    </lineage>
</organism>
<dbReference type="PIRSF" id="PIRSF037489">
    <property type="entry name" value="UCP037489_NIF3_YqfO"/>
    <property type="match status" value="1"/>
</dbReference>
<evidence type="ECO:0000313" key="6">
    <source>
        <dbReference type="EMBL" id="SMP12237.1"/>
    </source>
</evidence>
<dbReference type="NCBIfam" id="TIGR00486">
    <property type="entry name" value="YbgI_SA1388"/>
    <property type="match status" value="1"/>
</dbReference>
<sequence>MPIKGKQLIQVLEAFAPPSLAVEKDRIGLQVGNPDSEVTGVLVTLDVNEDVVEEAIRQKANWIIAHHAVIFQPLKALRSDQPAGRLFHKLLKHDMNVYIAHTNLDAAAGGVNDVMAEKLGLGAVDVLIGYREDKLKKLVVFVPESHHEAVLDAICEAGAGWIGNYSHCSFQVEGTGTFMPREGTNPYIGQRGTLEWVNERRIETVVPESKLAQVLAAMLDAHPYEEVAYDVYPLELQGKKQGYGRIGELPATLTLRDFAVQVKQAYGVEGLRVVGDLDHKVKRVALVGGSGSRHIEDAKRAGADVYITGDVDFHTAQDALAMGLSIIDPGHHVEHHVVPRVCDVLKRGLGEQVPIMASTVNTNPFRFL</sequence>
<evidence type="ECO:0000256" key="4">
    <source>
        <dbReference type="PIRNR" id="PIRNR037489"/>
    </source>
</evidence>
<feature type="binding site" evidence="5">
    <location>
        <position position="331"/>
    </location>
    <ligand>
        <name>a divalent metal cation</name>
        <dbReference type="ChEBI" id="CHEBI:60240"/>
        <label>1</label>
    </ligand>
</feature>
<dbReference type="SUPFAM" id="SSF102705">
    <property type="entry name" value="NIF3 (NGG1p interacting factor 3)-like"/>
    <property type="match status" value="1"/>
</dbReference>
<dbReference type="GO" id="GO:0046872">
    <property type="term" value="F:metal ion binding"/>
    <property type="evidence" value="ECO:0007669"/>
    <property type="project" value="UniProtKB-UniRule"/>
</dbReference>
<dbReference type="PANTHER" id="PTHR13799">
    <property type="entry name" value="NGG1 INTERACTING FACTOR 3"/>
    <property type="match status" value="1"/>
</dbReference>
<protein>
    <recommendedName>
        <fullName evidence="2 4">GTP cyclohydrolase 1 type 2 homolog</fullName>
    </recommendedName>
</protein>
<dbReference type="GO" id="GO:0005737">
    <property type="term" value="C:cytoplasm"/>
    <property type="evidence" value="ECO:0007669"/>
    <property type="project" value="TreeGrafter"/>
</dbReference>
<dbReference type="Gene3D" id="3.30.70.120">
    <property type="match status" value="1"/>
</dbReference>
<name>A0AA45WLS7_9BACL</name>
<dbReference type="EMBL" id="FXTU01000002">
    <property type="protein sequence ID" value="SMP12237.1"/>
    <property type="molecule type" value="Genomic_DNA"/>
</dbReference>
<dbReference type="RefSeq" id="WP_284724060.1">
    <property type="nucleotide sequence ID" value="NZ_FXTU01000002.1"/>
</dbReference>
<comment type="caution">
    <text evidence="6">The sequence shown here is derived from an EMBL/GenBank/DDBJ whole genome shotgun (WGS) entry which is preliminary data.</text>
</comment>
<evidence type="ECO:0000256" key="5">
    <source>
        <dbReference type="PIRSR" id="PIRSR602678-1"/>
    </source>
</evidence>
<dbReference type="FunFam" id="3.30.70.120:FF:000006">
    <property type="entry name" value="GTP cyclohydrolase 1 type 2 homolog"/>
    <property type="match status" value="1"/>
</dbReference>
<dbReference type="Gene3D" id="3.40.1390.30">
    <property type="entry name" value="NIF3 (NGG1p interacting factor 3)-like"/>
    <property type="match status" value="1"/>
</dbReference>
<dbReference type="PANTHER" id="PTHR13799:SF14">
    <property type="entry name" value="GTP CYCLOHYDROLASE 1 TYPE 2 HOMOLOG"/>
    <property type="match status" value="1"/>
</dbReference>
<dbReference type="InterPro" id="IPR002678">
    <property type="entry name" value="DUF34/NIF3"/>
</dbReference>
<dbReference type="InterPro" id="IPR036069">
    <property type="entry name" value="DUF34/NIF3_sf"/>
</dbReference>
<dbReference type="Pfam" id="PF01784">
    <property type="entry name" value="DUF34_NIF3"/>
    <property type="match status" value="1"/>
</dbReference>
<proteinExistence type="inferred from homology"/>
<dbReference type="InterPro" id="IPR015867">
    <property type="entry name" value="N-reg_PII/ATP_PRibTrfase_C"/>
</dbReference>
<accession>A0AA45WLS7</accession>
<evidence type="ECO:0000313" key="7">
    <source>
        <dbReference type="Proteomes" id="UP001157946"/>
    </source>
</evidence>